<dbReference type="AlphaFoldDB" id="A0A101NEU0"/>
<keyword evidence="3" id="KW-1185">Reference proteome</keyword>
<gene>
    <name evidence="2" type="ORF">AQI88_34340</name>
</gene>
<dbReference type="RefSeq" id="WP_067007036.1">
    <property type="nucleotide sequence ID" value="NZ_BNDU01000006.1"/>
</dbReference>
<dbReference type="STRING" id="67285.AQI88_34340"/>
<name>A0A101NEU0_9ACTN</name>
<dbReference type="OrthoDB" id="4238968at2"/>
<organism evidence="2 3">
    <name type="scientific">Streptomyces cellostaticus</name>
    <dbReference type="NCBI Taxonomy" id="67285"/>
    <lineage>
        <taxon>Bacteria</taxon>
        <taxon>Bacillati</taxon>
        <taxon>Actinomycetota</taxon>
        <taxon>Actinomycetes</taxon>
        <taxon>Kitasatosporales</taxon>
        <taxon>Streptomycetaceae</taxon>
        <taxon>Streptomyces</taxon>
    </lineage>
</organism>
<comment type="caution">
    <text evidence="2">The sequence shown here is derived from an EMBL/GenBank/DDBJ whole genome shotgun (WGS) entry which is preliminary data.</text>
</comment>
<evidence type="ECO:0000313" key="2">
    <source>
        <dbReference type="EMBL" id="KUM91871.1"/>
    </source>
</evidence>
<evidence type="ECO:0000256" key="1">
    <source>
        <dbReference type="SAM" id="MobiDB-lite"/>
    </source>
</evidence>
<evidence type="ECO:0000313" key="3">
    <source>
        <dbReference type="Proteomes" id="UP000054241"/>
    </source>
</evidence>
<dbReference type="Proteomes" id="UP000054241">
    <property type="component" value="Unassembled WGS sequence"/>
</dbReference>
<proteinExistence type="predicted"/>
<protein>
    <submittedName>
        <fullName evidence="2">Uncharacterized protein</fullName>
    </submittedName>
</protein>
<reference evidence="2 3" key="1">
    <citation type="submission" date="2015-10" db="EMBL/GenBank/DDBJ databases">
        <title>Draft genome sequence of Streptomyces cellostaticus DSM 40189, type strain for the species Streptomyces cellostaticus.</title>
        <authorList>
            <person name="Ruckert C."/>
            <person name="Winkler A."/>
            <person name="Kalinowski J."/>
            <person name="Kampfer P."/>
            <person name="Glaeser S."/>
        </authorList>
    </citation>
    <scope>NUCLEOTIDE SEQUENCE [LARGE SCALE GENOMIC DNA]</scope>
    <source>
        <strain evidence="2 3">DSM 40189</strain>
    </source>
</reference>
<feature type="region of interest" description="Disordered" evidence="1">
    <location>
        <begin position="1"/>
        <end position="44"/>
    </location>
</feature>
<dbReference type="EMBL" id="LMWL01000067">
    <property type="protein sequence ID" value="KUM91871.1"/>
    <property type="molecule type" value="Genomic_DNA"/>
</dbReference>
<accession>A0A101NEU0</accession>
<sequence length="73" mass="7671">MGDSSGELADAAAENVPSKVGDSVSRLLPWQPPGLTGSDSGQQLDVNYTKKSGVLRIRHMEASGMTVHTCTRA</sequence>